<dbReference type="PROSITE" id="PS50930">
    <property type="entry name" value="HTH_LYTTR"/>
    <property type="match status" value="1"/>
</dbReference>
<evidence type="ECO:0000256" key="1">
    <source>
        <dbReference type="SAM" id="Phobius"/>
    </source>
</evidence>
<evidence type="ECO:0000313" key="4">
    <source>
        <dbReference type="Proteomes" id="UP000232688"/>
    </source>
</evidence>
<dbReference type="AlphaFoldDB" id="A0A2N0QQV4"/>
<organism evidence="3 4">
    <name type="scientific">Rhizophagus irregularis</name>
    <dbReference type="NCBI Taxonomy" id="588596"/>
    <lineage>
        <taxon>Eukaryota</taxon>
        <taxon>Fungi</taxon>
        <taxon>Fungi incertae sedis</taxon>
        <taxon>Mucoromycota</taxon>
        <taxon>Glomeromycotina</taxon>
        <taxon>Glomeromycetes</taxon>
        <taxon>Glomerales</taxon>
        <taxon>Glomeraceae</taxon>
        <taxon>Rhizophagus</taxon>
    </lineage>
</organism>
<reference evidence="3 4" key="1">
    <citation type="submission" date="2017-10" db="EMBL/GenBank/DDBJ databases">
        <title>Extensive intraspecific genome diversity in a model arbuscular mycorrhizal fungus.</title>
        <authorList>
            <person name="Chen E.C.H."/>
            <person name="Morin E."/>
            <person name="Baudet D."/>
            <person name="Noel J."/>
            <person name="Ndikumana S."/>
            <person name="Charron P."/>
            <person name="St-Onge C."/>
            <person name="Giorgi J."/>
            <person name="Grigoriev I.V."/>
            <person name="Roux C."/>
            <person name="Martin F.M."/>
            <person name="Corradi N."/>
        </authorList>
    </citation>
    <scope>NUCLEOTIDE SEQUENCE [LARGE SCALE GENOMIC DNA]</scope>
    <source>
        <strain evidence="3 4">A1</strain>
    </source>
</reference>
<feature type="domain" description="HTH LytTR-type" evidence="2">
    <location>
        <begin position="1"/>
        <end position="33"/>
    </location>
</feature>
<gene>
    <name evidence="3" type="ORF">RhiirA1_479318</name>
</gene>
<reference evidence="3 4" key="2">
    <citation type="submission" date="2017-10" db="EMBL/GenBank/DDBJ databases">
        <title>Genome analyses suggest a sexual origin of heterokaryosis in a supposedly ancient asexual fungus.</title>
        <authorList>
            <person name="Corradi N."/>
            <person name="Sedzielewska K."/>
            <person name="Noel J."/>
            <person name="Charron P."/>
            <person name="Farinelli L."/>
            <person name="Marton T."/>
            <person name="Kruger M."/>
            <person name="Pelin A."/>
            <person name="Brachmann A."/>
            <person name="Corradi N."/>
        </authorList>
    </citation>
    <scope>NUCLEOTIDE SEQUENCE [LARGE SCALE GENOMIC DNA]</scope>
    <source>
        <strain evidence="3 4">A1</strain>
    </source>
</reference>
<feature type="transmembrane region" description="Helical" evidence="1">
    <location>
        <begin position="76"/>
        <end position="93"/>
    </location>
</feature>
<dbReference type="GO" id="GO:0003677">
    <property type="term" value="F:DNA binding"/>
    <property type="evidence" value="ECO:0007669"/>
    <property type="project" value="InterPro"/>
</dbReference>
<keyword evidence="1" id="KW-0472">Membrane</keyword>
<comment type="caution">
    <text evidence="3">The sequence shown here is derived from an EMBL/GenBank/DDBJ whole genome shotgun (WGS) entry which is preliminary data.</text>
</comment>
<dbReference type="InterPro" id="IPR021560">
    <property type="entry name" value="DUF3021"/>
</dbReference>
<keyword evidence="1" id="KW-1133">Transmembrane helix</keyword>
<evidence type="ECO:0000259" key="2">
    <source>
        <dbReference type="PROSITE" id="PS50930"/>
    </source>
</evidence>
<dbReference type="InterPro" id="IPR007492">
    <property type="entry name" value="LytTR_DNA-bd_dom"/>
</dbReference>
<proteinExistence type="predicted"/>
<accession>A0A2N0QQV4</accession>
<dbReference type="Pfam" id="PF11457">
    <property type="entry name" value="DUF3021"/>
    <property type="match status" value="1"/>
</dbReference>
<dbReference type="EMBL" id="LLXH01004236">
    <property type="protein sequence ID" value="PKC53426.1"/>
    <property type="molecule type" value="Genomic_DNA"/>
</dbReference>
<name>A0A2N0QQV4_9GLOM</name>
<evidence type="ECO:0000313" key="3">
    <source>
        <dbReference type="EMBL" id="PKC53426.1"/>
    </source>
</evidence>
<keyword evidence="1" id="KW-0812">Transmembrane</keyword>
<dbReference type="VEuPathDB" id="FungiDB:RhiirA1_479318"/>
<sequence length="109" mass="11894">MEGIGRMQLVMKNETTAHVSRNYLKGLKKRLGDSTLSLTGEELLLQLSLALILGIACGLVSLIFTVETLPYLAKLAIHYVVTLLVVLICGSFGDCWDLFNGPKAIESNK</sequence>
<feature type="transmembrane region" description="Helical" evidence="1">
    <location>
        <begin position="43"/>
        <end position="64"/>
    </location>
</feature>
<dbReference type="Proteomes" id="UP000232688">
    <property type="component" value="Unassembled WGS sequence"/>
</dbReference>
<protein>
    <recommendedName>
        <fullName evidence="2">HTH LytTR-type domain-containing protein</fullName>
    </recommendedName>
</protein>